<evidence type="ECO:0000313" key="1">
    <source>
        <dbReference type="EMBL" id="KZV14009.1"/>
    </source>
</evidence>
<dbReference type="AlphaFoldDB" id="A0A2Z6ZXT2"/>
<sequence length="163" mass="18582">MQYLNRAMHERGYQESSVDKAQRLSCADLINHHHLVIFRCDESADHHKAVVFRHDDSTGHHIKSSVGPFTLYDSAGRSQRAKELSSQRNQDQYLHDELNRSHYQLKSKAAKDQNNYGLTIVKIHEHCNNFALLKSATPVSKLVSIERSREDELSATNISQTAA</sequence>
<accession>A0A2Z6ZXT2</accession>
<proteinExistence type="predicted"/>
<name>A0A2Z6ZXT2_9LAMI</name>
<protein>
    <submittedName>
        <fullName evidence="1">Uncharacterized protein</fullName>
    </submittedName>
</protein>
<gene>
    <name evidence="1" type="ORF">F511_44627</name>
</gene>
<organism evidence="1 2">
    <name type="scientific">Dorcoceras hygrometricum</name>
    <dbReference type="NCBI Taxonomy" id="472368"/>
    <lineage>
        <taxon>Eukaryota</taxon>
        <taxon>Viridiplantae</taxon>
        <taxon>Streptophyta</taxon>
        <taxon>Embryophyta</taxon>
        <taxon>Tracheophyta</taxon>
        <taxon>Spermatophyta</taxon>
        <taxon>Magnoliopsida</taxon>
        <taxon>eudicotyledons</taxon>
        <taxon>Gunneridae</taxon>
        <taxon>Pentapetalae</taxon>
        <taxon>asterids</taxon>
        <taxon>lamiids</taxon>
        <taxon>Lamiales</taxon>
        <taxon>Gesneriaceae</taxon>
        <taxon>Didymocarpoideae</taxon>
        <taxon>Trichosporeae</taxon>
        <taxon>Loxocarpinae</taxon>
        <taxon>Dorcoceras</taxon>
    </lineage>
</organism>
<dbReference type="Proteomes" id="UP000250235">
    <property type="component" value="Unassembled WGS sequence"/>
</dbReference>
<keyword evidence="2" id="KW-1185">Reference proteome</keyword>
<evidence type="ECO:0000313" key="2">
    <source>
        <dbReference type="Proteomes" id="UP000250235"/>
    </source>
</evidence>
<dbReference type="EMBL" id="KV022931">
    <property type="protein sequence ID" value="KZV14009.1"/>
    <property type="molecule type" value="Genomic_DNA"/>
</dbReference>
<reference evidence="1 2" key="1">
    <citation type="journal article" date="2015" name="Proc. Natl. Acad. Sci. U.S.A.">
        <title>The resurrection genome of Boea hygrometrica: A blueprint for survival of dehydration.</title>
        <authorList>
            <person name="Xiao L."/>
            <person name="Yang G."/>
            <person name="Zhang L."/>
            <person name="Yang X."/>
            <person name="Zhao S."/>
            <person name="Ji Z."/>
            <person name="Zhou Q."/>
            <person name="Hu M."/>
            <person name="Wang Y."/>
            <person name="Chen M."/>
            <person name="Xu Y."/>
            <person name="Jin H."/>
            <person name="Xiao X."/>
            <person name="Hu G."/>
            <person name="Bao F."/>
            <person name="Hu Y."/>
            <person name="Wan P."/>
            <person name="Li L."/>
            <person name="Deng X."/>
            <person name="Kuang T."/>
            <person name="Xiang C."/>
            <person name="Zhu J.K."/>
            <person name="Oliver M.J."/>
            <person name="He Y."/>
        </authorList>
    </citation>
    <scope>NUCLEOTIDE SEQUENCE [LARGE SCALE GENOMIC DNA]</scope>
    <source>
        <strain evidence="2">cv. XS01</strain>
    </source>
</reference>